<feature type="transmembrane region" description="Helical" evidence="1">
    <location>
        <begin position="169"/>
        <end position="191"/>
    </location>
</feature>
<feature type="domain" description="Acyltransferase 3" evidence="2">
    <location>
        <begin position="8"/>
        <end position="327"/>
    </location>
</feature>
<feature type="transmembrane region" description="Helical" evidence="1">
    <location>
        <begin position="288"/>
        <end position="306"/>
    </location>
</feature>
<evidence type="ECO:0000259" key="2">
    <source>
        <dbReference type="Pfam" id="PF01757"/>
    </source>
</evidence>
<name>A0A2H9VPP0_9SPHI</name>
<evidence type="ECO:0000256" key="1">
    <source>
        <dbReference type="SAM" id="Phobius"/>
    </source>
</evidence>
<feature type="transmembrane region" description="Helical" evidence="1">
    <location>
        <begin position="203"/>
        <end position="221"/>
    </location>
</feature>
<feature type="transmembrane region" description="Helical" evidence="1">
    <location>
        <begin position="137"/>
        <end position="157"/>
    </location>
</feature>
<dbReference type="Proteomes" id="UP000242687">
    <property type="component" value="Unassembled WGS sequence"/>
</dbReference>
<dbReference type="GO" id="GO:0000271">
    <property type="term" value="P:polysaccharide biosynthetic process"/>
    <property type="evidence" value="ECO:0007669"/>
    <property type="project" value="TreeGrafter"/>
</dbReference>
<feature type="transmembrane region" description="Helical" evidence="1">
    <location>
        <begin position="258"/>
        <end position="276"/>
    </location>
</feature>
<feature type="transmembrane region" description="Helical" evidence="1">
    <location>
        <begin position="44"/>
        <end position="62"/>
    </location>
</feature>
<sequence>MNGEFKVNNFDLLRIFAATEVLFIHSLSHFGIKLPLWLDILSNFSGVPMFFVISGFLISAAYERNSDLKIYFSNRAYRIFPALWVCLLVTIVVISVAAKISFINSQTIPWFIAQCVGLIYTPSFLENFGFGSYNGSLWTIPIELQFYLVLPAAYWAINKVTSSEKKKTVAVIVLAIVFTIIAYLVARYYTVTDFSLETRTQKLLRYSFVPHVFLFFVGNVLQRAKVYQSNLIYNKGLYWAAIYLAFCYIFPGSVLKDVLSKILLGVCTISLAYSMPKLSAKVLRGNDISYGVYIYHGLIIGVLVHLKFMTITGVMIVFAGAYVLGYLSWIAVEHPILKFKKRSIRRVPD</sequence>
<reference evidence="3 4" key="1">
    <citation type="submission" date="2017-11" db="EMBL/GenBank/DDBJ databases">
        <title>Genomic Encyclopedia of Archaeal and Bacterial Type Strains, Phase II (KMG-II): From Individual Species to Whole Genera.</title>
        <authorList>
            <person name="Goeker M."/>
        </authorList>
    </citation>
    <scope>NUCLEOTIDE SEQUENCE [LARGE SCALE GENOMIC DNA]</scope>
    <source>
        <strain evidence="3 4">DSM 28175</strain>
    </source>
</reference>
<feature type="transmembrane region" description="Helical" evidence="1">
    <location>
        <begin position="233"/>
        <end position="252"/>
    </location>
</feature>
<evidence type="ECO:0000313" key="4">
    <source>
        <dbReference type="Proteomes" id="UP000242687"/>
    </source>
</evidence>
<protein>
    <submittedName>
        <fullName evidence="3">Peptidoglycan/LPS O-acetylase OafA/YrhL</fullName>
    </submittedName>
</protein>
<keyword evidence="1" id="KW-1133">Transmembrane helix</keyword>
<dbReference type="PANTHER" id="PTHR23028">
    <property type="entry name" value="ACETYLTRANSFERASE"/>
    <property type="match status" value="1"/>
</dbReference>
<feature type="transmembrane region" description="Helical" evidence="1">
    <location>
        <begin position="82"/>
        <end position="100"/>
    </location>
</feature>
<dbReference type="GO" id="GO:0016747">
    <property type="term" value="F:acyltransferase activity, transferring groups other than amino-acyl groups"/>
    <property type="evidence" value="ECO:0007669"/>
    <property type="project" value="InterPro"/>
</dbReference>
<dbReference type="PANTHER" id="PTHR23028:SF53">
    <property type="entry name" value="ACYL_TRANSF_3 DOMAIN-CONTAINING PROTEIN"/>
    <property type="match status" value="1"/>
</dbReference>
<dbReference type="GO" id="GO:0016020">
    <property type="term" value="C:membrane"/>
    <property type="evidence" value="ECO:0007669"/>
    <property type="project" value="TreeGrafter"/>
</dbReference>
<proteinExistence type="predicted"/>
<feature type="transmembrane region" description="Helical" evidence="1">
    <location>
        <begin position="312"/>
        <end position="332"/>
    </location>
</feature>
<gene>
    <name evidence="3" type="ORF">CLV57_3445</name>
</gene>
<dbReference type="EMBL" id="PGFJ01000002">
    <property type="protein sequence ID" value="PJJ80295.1"/>
    <property type="molecule type" value="Genomic_DNA"/>
</dbReference>
<keyword evidence="1" id="KW-0472">Membrane</keyword>
<comment type="caution">
    <text evidence="3">The sequence shown here is derived from an EMBL/GenBank/DDBJ whole genome shotgun (WGS) entry which is preliminary data.</text>
</comment>
<dbReference type="AlphaFoldDB" id="A0A2H9VPP0"/>
<keyword evidence="1" id="KW-0812">Transmembrane</keyword>
<organism evidence="3 4">
    <name type="scientific">Mucilaginibacter auburnensis</name>
    <dbReference type="NCBI Taxonomy" id="1457233"/>
    <lineage>
        <taxon>Bacteria</taxon>
        <taxon>Pseudomonadati</taxon>
        <taxon>Bacteroidota</taxon>
        <taxon>Sphingobacteriia</taxon>
        <taxon>Sphingobacteriales</taxon>
        <taxon>Sphingobacteriaceae</taxon>
        <taxon>Mucilaginibacter</taxon>
    </lineage>
</organism>
<dbReference type="InterPro" id="IPR050879">
    <property type="entry name" value="Acyltransferase_3"/>
</dbReference>
<dbReference type="RefSeq" id="WP_100342583.1">
    <property type="nucleotide sequence ID" value="NZ_PGFJ01000002.1"/>
</dbReference>
<keyword evidence="4" id="KW-1185">Reference proteome</keyword>
<dbReference type="InterPro" id="IPR002656">
    <property type="entry name" value="Acyl_transf_3_dom"/>
</dbReference>
<dbReference type="Pfam" id="PF01757">
    <property type="entry name" value="Acyl_transf_3"/>
    <property type="match status" value="1"/>
</dbReference>
<evidence type="ECO:0000313" key="3">
    <source>
        <dbReference type="EMBL" id="PJJ80295.1"/>
    </source>
</evidence>
<dbReference type="OrthoDB" id="290051at2"/>
<accession>A0A2H9VPP0</accession>